<dbReference type="Pfam" id="PF00102">
    <property type="entry name" value="Y_phosphatase"/>
    <property type="match status" value="3"/>
</dbReference>
<evidence type="ECO:0000259" key="3">
    <source>
        <dbReference type="PROSITE" id="PS50055"/>
    </source>
</evidence>
<organism evidence="5 6">
    <name type="scientific">Fragariocoptes setiger</name>
    <dbReference type="NCBI Taxonomy" id="1670756"/>
    <lineage>
        <taxon>Eukaryota</taxon>
        <taxon>Metazoa</taxon>
        <taxon>Ecdysozoa</taxon>
        <taxon>Arthropoda</taxon>
        <taxon>Chelicerata</taxon>
        <taxon>Arachnida</taxon>
        <taxon>Acari</taxon>
        <taxon>Acariformes</taxon>
        <taxon>Trombidiformes</taxon>
        <taxon>Prostigmata</taxon>
        <taxon>Eupodina</taxon>
        <taxon>Eriophyoidea</taxon>
        <taxon>Phytoptidae</taxon>
        <taxon>Fragariocoptes</taxon>
    </lineage>
</organism>
<feature type="compositionally biased region" description="Low complexity" evidence="1">
    <location>
        <begin position="1346"/>
        <end position="1358"/>
    </location>
</feature>
<dbReference type="InterPro" id="IPR000387">
    <property type="entry name" value="Tyr_Pase_dom"/>
</dbReference>
<feature type="domain" description="Tyrosine-protein phosphatase" evidence="3">
    <location>
        <begin position="999"/>
        <end position="1280"/>
    </location>
</feature>
<dbReference type="PROSITE" id="PS50056">
    <property type="entry name" value="TYR_PHOSPHATASE_2"/>
    <property type="match status" value="1"/>
</dbReference>
<dbReference type="SMART" id="SM00404">
    <property type="entry name" value="PTPc_motif"/>
    <property type="match status" value="2"/>
</dbReference>
<evidence type="ECO:0000256" key="2">
    <source>
        <dbReference type="SAM" id="Phobius"/>
    </source>
</evidence>
<dbReference type="PROSITE" id="PS50055">
    <property type="entry name" value="TYR_PHOSPHATASE_PTP"/>
    <property type="match status" value="2"/>
</dbReference>
<dbReference type="SMART" id="SM00194">
    <property type="entry name" value="PTPc"/>
    <property type="match status" value="2"/>
</dbReference>
<feature type="domain" description="Tyrosine specific protein phosphatases" evidence="4">
    <location>
        <begin position="770"/>
        <end position="844"/>
    </location>
</feature>
<comment type="caution">
    <text evidence="5">The sequence shown here is derived from an EMBL/GenBank/DDBJ whole genome shotgun (WGS) entry which is preliminary data.</text>
</comment>
<dbReference type="Proteomes" id="UP000825002">
    <property type="component" value="Unassembled WGS sequence"/>
</dbReference>
<evidence type="ECO:0000256" key="1">
    <source>
        <dbReference type="SAM" id="MobiDB-lite"/>
    </source>
</evidence>
<evidence type="ECO:0000313" key="5">
    <source>
        <dbReference type="EMBL" id="KAG9510487.1"/>
    </source>
</evidence>
<feature type="transmembrane region" description="Helical" evidence="2">
    <location>
        <begin position="45"/>
        <end position="64"/>
    </location>
</feature>
<feature type="domain" description="Tyrosine-protein phosphatase" evidence="3">
    <location>
        <begin position="153"/>
        <end position="853"/>
    </location>
</feature>
<feature type="transmembrane region" description="Helical" evidence="2">
    <location>
        <begin position="76"/>
        <end position="96"/>
    </location>
</feature>
<feature type="region of interest" description="Disordered" evidence="1">
    <location>
        <begin position="1346"/>
        <end position="1384"/>
    </location>
</feature>
<dbReference type="PANTHER" id="PTHR19134:SF540">
    <property type="entry name" value="TYROSINE-PROTEIN PHOSPHATASE 99A"/>
    <property type="match status" value="1"/>
</dbReference>
<keyword evidence="2" id="KW-0812">Transmembrane</keyword>
<feature type="transmembrane region" description="Helical" evidence="2">
    <location>
        <begin position="270"/>
        <end position="293"/>
    </location>
</feature>
<dbReference type="PRINTS" id="PR00700">
    <property type="entry name" value="PRTYPHPHTASE"/>
</dbReference>
<feature type="compositionally biased region" description="Polar residues" evidence="1">
    <location>
        <begin position="1359"/>
        <end position="1371"/>
    </location>
</feature>
<gene>
    <name evidence="5" type="primary">Ptp99A</name>
    <name evidence="5" type="ORF">GZH46_00972</name>
</gene>
<feature type="transmembrane region" description="Helical" evidence="2">
    <location>
        <begin position="17"/>
        <end position="38"/>
    </location>
</feature>
<keyword evidence="2" id="KW-0472">Membrane</keyword>
<keyword evidence="6" id="KW-1185">Reference proteome</keyword>
<feature type="non-terminal residue" evidence="5">
    <location>
        <position position="1632"/>
    </location>
</feature>
<proteinExistence type="predicted"/>
<accession>A0ABQ7SAS5</accession>
<dbReference type="InterPro" id="IPR000242">
    <property type="entry name" value="PTP_cat"/>
</dbReference>
<keyword evidence="2" id="KW-1133">Transmembrane helix</keyword>
<name>A0ABQ7SAS5_9ACAR</name>
<sequence length="1632" mass="183075">MYLVDKTLNSVANIKSYIAHLVLTSNLPFAYSIILIALMIAIKIALTIIVIITIVSTITGYTVYPSMDNTFNASLLAGMICATFALALVIISFILWRKYFQAAYYYLDDPPSATRGNSPQLSETYDDNEYGSIPVIEWSKHVQALHADTDHGFSREYEEIQKATNMNLSCEQSQLPENKHKNRYINIVAYDHTRVILRQQPGQKKPGSDYINANFIDGYNKSKAYIGTQGPLPSTFDDYWRMVWEQRVVIIVMITNLQERGRFKMMKVKLNLILVALEILCSIVLSSAGNFFADSLEGIRSSKFTPSSSLGLQNLFDSKPSGPHIMQHPKSINYEASKSVVTLTNNFASEPIVIGANSNEKENGNGQSFRPHQINEDIKKANTNRKMRRRFRNAFCSDPSNDVVVPTKKRSPKRSSKVDHQAAVSDFMSELLKCHLSKKSNKVITLNDLDINAEELARCTCQQLEAGGRDLSFALSKAINLNELVDMVTGKPVRNLPASKFRDTHQLAGVESLLQQAEKNSNSILRRHVDIDKVSKDILSKSMPLRRPPQSFDDRWAKPSVPKMGDESFMQKFRSTSQRIYRTTETVYPYINVTLEELEKLPGLGAQIQRVHEAARKIREAAQMAQSMEHAIVTQASIEDAAFIVASKHFKWLASLLLGRFLNKKYGIDFTVASMEEVALRVFWLMATKIAQRYTNPNKRKCDQYWPKEGTETYGHIQVKLLQEVVMATYTLRTFTARNLKIKKRGSCERTVYQYHYTNWPDHGVPDHPLPVLSFVRKSASANPPGAGAIICHCSAGCGRSGTYIVIDAMLKQIRHRQSINVVDFLKHIRSQRNYLVQTEEQYIFIHDALVEAIESGETEVASSYLAKYINTLQTGGYLPVAVPLAHSLSHSNGFSALSNGHNGLTMAHQNQQQLTVSLATPNGNPNHNVGIAHDPNLLINNGGSTLVNTTTTTTPSATLSQQQHQQHQLLSSGTATLPAGAAAAMQAMQAVSMSWSLLERQYKQVTNFKAKDFNVVSALKPCNQIKNRSINLVPLEPHRVHITPKPAIEGSDYINATFLMGFNDLHEFIITQHPVHEAFSDFWQMVYDHNSQTIVLLTPMHSGNNTGALNNGTLGSNNKQQQAHEQWPQFWPQKEDEVDYGAFKVKLTQESTLVQDNGGVIITRDFIMRSTQDDYELVCRLVHCAGWPDICGPLSGVFDLIKLVQDLQQDTQHGPIIVVDKYGGTEAATFAVLTTLYKQLMFEDAVDVYMYAKLAHLRRPGIWRSQDDYLFLYRAIENLVSALNLNTDNSNTNQQQQQQQQQHLIAQSASSLGSATLGHHPHQLHPSHQQQHLTLNPHQQIHLNAQQQQPQQLHYANRQSQYPASGTPSTGADDRSPYQSSLHVANNGSSVASLENDDNSDSVCPWDKMDTLVLDFADGRLVSTRGDSFALSSPFLKRFSWRALSVDASSQQISIIMSPNNTLVTKRLADLTKPECDFVSMVQRTNEFYRSHPSINESTQHLGHRAIKIGEGGRSGEGARAEDPRYLILAGTKSGVIAQRKRTLVRIFQHSIITYTNAYEWTYCGPQMPQQWARVIMYDDLVFVIHILAVSVSIKPIDDRSLSAEEQAFIDTLRTKVKITESGVDHNNIPN</sequence>
<evidence type="ECO:0000259" key="4">
    <source>
        <dbReference type="PROSITE" id="PS50056"/>
    </source>
</evidence>
<dbReference type="Gene3D" id="3.90.190.10">
    <property type="entry name" value="Protein tyrosine phosphatase superfamily"/>
    <property type="match status" value="3"/>
</dbReference>
<evidence type="ECO:0000313" key="6">
    <source>
        <dbReference type="Proteomes" id="UP000825002"/>
    </source>
</evidence>
<dbReference type="InterPro" id="IPR003595">
    <property type="entry name" value="Tyr_Pase_cat"/>
</dbReference>
<reference evidence="5 6" key="1">
    <citation type="submission" date="2020-10" db="EMBL/GenBank/DDBJ databases">
        <authorList>
            <person name="Klimov P.B."/>
            <person name="Dyachkov S.M."/>
            <person name="Chetverikov P.E."/>
        </authorList>
    </citation>
    <scope>NUCLEOTIDE SEQUENCE [LARGE SCALE GENOMIC DNA]</scope>
    <source>
        <strain evidence="5">BMOC 18-1129-001#AD2665</strain>
        <tissue evidence="5">Entire mites</tissue>
    </source>
</reference>
<dbReference type="EMBL" id="JAIFTH010000134">
    <property type="protein sequence ID" value="KAG9510487.1"/>
    <property type="molecule type" value="Genomic_DNA"/>
</dbReference>
<dbReference type="SUPFAM" id="SSF52799">
    <property type="entry name" value="(Phosphotyrosine protein) phosphatases II"/>
    <property type="match status" value="3"/>
</dbReference>
<dbReference type="InterPro" id="IPR029021">
    <property type="entry name" value="Prot-tyrosine_phosphatase-like"/>
</dbReference>
<dbReference type="InterPro" id="IPR050348">
    <property type="entry name" value="Protein-Tyr_Phosphatase"/>
</dbReference>
<dbReference type="PANTHER" id="PTHR19134">
    <property type="entry name" value="RECEPTOR-TYPE TYROSINE-PROTEIN PHOSPHATASE"/>
    <property type="match status" value="1"/>
</dbReference>
<protein>
    <submittedName>
        <fullName evidence="5">Tyrosine-protein phosphatase 99A</fullName>
    </submittedName>
</protein>